<reference evidence="7 8" key="1">
    <citation type="submission" date="2010-04" db="EMBL/GenBank/DDBJ databases">
        <authorList>
            <person name="Qin X."/>
            <person name="Bachman B."/>
            <person name="Battles P."/>
            <person name="Bell A."/>
            <person name="Bess C."/>
            <person name="Bickham C."/>
            <person name="Chaboub L."/>
            <person name="Chen D."/>
            <person name="Coyle M."/>
            <person name="Deiros D.R."/>
            <person name="Dinh H."/>
            <person name="Forbes L."/>
            <person name="Fowler G."/>
            <person name="Francisco L."/>
            <person name="Fu Q."/>
            <person name="Gubbala S."/>
            <person name="Hale W."/>
            <person name="Han Y."/>
            <person name="Hemphill L."/>
            <person name="Highlander S.K."/>
            <person name="Hirani K."/>
            <person name="Hogues M."/>
            <person name="Jackson L."/>
            <person name="Jakkamsetti A."/>
            <person name="Javaid M."/>
            <person name="Jiang H."/>
            <person name="Korchina V."/>
            <person name="Kovar C."/>
            <person name="Lara F."/>
            <person name="Lee S."/>
            <person name="Mata R."/>
            <person name="Mathew T."/>
            <person name="Moen C."/>
            <person name="Morales K."/>
            <person name="Munidasa M."/>
            <person name="Nazareth L."/>
            <person name="Ngo R."/>
            <person name="Nguyen L."/>
            <person name="Okwuonu G."/>
            <person name="Ongeri F."/>
            <person name="Patil S."/>
            <person name="Petrosino J."/>
            <person name="Pham C."/>
            <person name="Pham P."/>
            <person name="Pu L.-L."/>
            <person name="Puazo M."/>
            <person name="Raj R."/>
            <person name="Reid J."/>
            <person name="Rouhana J."/>
            <person name="Saada N."/>
            <person name="Shang Y."/>
            <person name="Simmons D."/>
            <person name="Thornton R."/>
            <person name="Warren J."/>
            <person name="Weissenberger G."/>
            <person name="Zhang J."/>
            <person name="Zhang L."/>
            <person name="Zhou C."/>
            <person name="Zhu D."/>
            <person name="Muzny D."/>
            <person name="Worley K."/>
            <person name="Gibbs R."/>
        </authorList>
    </citation>
    <scope>NUCLEOTIDE SEQUENCE [LARGE SCALE GENOMIC DNA]</scope>
    <source>
        <strain evidence="7 8">ATCC 49957</strain>
    </source>
</reference>
<comment type="subunit">
    <text evidence="5">The complex is composed of two ATP-binding proteins (ModC), two transmembrane proteins (ModB) and a solute-binding protein (ModA).</text>
</comment>
<keyword evidence="8" id="KW-1185">Reference proteome</keyword>
<dbReference type="GO" id="GO:0030973">
    <property type="term" value="F:molybdate ion binding"/>
    <property type="evidence" value="ECO:0007669"/>
    <property type="project" value="TreeGrafter"/>
</dbReference>
<evidence type="ECO:0000313" key="8">
    <source>
        <dbReference type="Proteomes" id="UP000005324"/>
    </source>
</evidence>
<evidence type="ECO:0000256" key="3">
    <source>
        <dbReference type="ARBA" id="ARBA00022723"/>
    </source>
</evidence>
<dbReference type="PANTHER" id="PTHR30632">
    <property type="entry name" value="MOLYBDATE-BINDING PERIPLASMIC PROTEIN"/>
    <property type="match status" value="1"/>
</dbReference>
<keyword evidence="3" id="KW-0479">Metal-binding</keyword>
<protein>
    <submittedName>
        <fullName evidence="7">Molybdate ABC transporter, periplasmic molybdate-binding protein</fullName>
    </submittedName>
</protein>
<gene>
    <name evidence="7" type="primary">modA</name>
    <name evidence="7" type="ORF">HMPREF0731_2541</name>
</gene>
<dbReference type="GO" id="GO:0015689">
    <property type="term" value="P:molybdate ion transport"/>
    <property type="evidence" value="ECO:0007669"/>
    <property type="project" value="InterPro"/>
</dbReference>
<evidence type="ECO:0000256" key="1">
    <source>
        <dbReference type="ARBA" id="ARBA00009175"/>
    </source>
</evidence>
<feature type="region of interest" description="Disordered" evidence="6">
    <location>
        <begin position="75"/>
        <end position="181"/>
    </location>
</feature>
<comment type="similarity">
    <text evidence="1">Belongs to the bacterial solute-binding protein ModA family.</text>
</comment>
<keyword evidence="2" id="KW-0500">Molybdenum</keyword>
<dbReference type="AlphaFoldDB" id="D5RN80"/>
<organism evidence="7 8">
    <name type="scientific">Pseudoroseomonas cervicalis ATCC 49957</name>
    <dbReference type="NCBI Taxonomy" id="525371"/>
    <lineage>
        <taxon>Bacteria</taxon>
        <taxon>Pseudomonadati</taxon>
        <taxon>Pseudomonadota</taxon>
        <taxon>Alphaproteobacteria</taxon>
        <taxon>Acetobacterales</taxon>
        <taxon>Roseomonadaceae</taxon>
        <taxon>Roseomonas</taxon>
    </lineage>
</organism>
<dbReference type="FunFam" id="3.40.190.10:FF:000035">
    <property type="entry name" value="Molybdate ABC transporter substrate-binding protein"/>
    <property type="match status" value="1"/>
</dbReference>
<feature type="non-terminal residue" evidence="7">
    <location>
        <position position="1"/>
    </location>
</feature>
<evidence type="ECO:0000313" key="7">
    <source>
        <dbReference type="EMBL" id="EFH11237.1"/>
    </source>
</evidence>
<dbReference type="Pfam" id="PF13531">
    <property type="entry name" value="SBP_bac_11"/>
    <property type="match status" value="1"/>
</dbReference>
<comment type="caution">
    <text evidence="7">The sequence shown here is derived from an EMBL/GenBank/DDBJ whole genome shotgun (WGS) entry which is preliminary data.</text>
</comment>
<dbReference type="PANTHER" id="PTHR30632:SF17">
    <property type="entry name" value="MOLYBDATE-BINDING PROTEIN MODA"/>
    <property type="match status" value="1"/>
</dbReference>
<proteinExistence type="inferred from homology"/>
<dbReference type="GO" id="GO:1901359">
    <property type="term" value="F:tungstate binding"/>
    <property type="evidence" value="ECO:0007669"/>
    <property type="project" value="UniProtKB-ARBA"/>
</dbReference>
<dbReference type="InterPro" id="IPR050682">
    <property type="entry name" value="ModA/WtpA"/>
</dbReference>
<dbReference type="Gene3D" id="3.40.190.10">
    <property type="entry name" value="Periplasmic binding protein-like II"/>
    <property type="match status" value="2"/>
</dbReference>
<dbReference type="InterPro" id="IPR005950">
    <property type="entry name" value="ModA"/>
</dbReference>
<feature type="compositionally biased region" description="Basic residues" evidence="6">
    <location>
        <begin position="80"/>
        <end position="89"/>
    </location>
</feature>
<sequence length="453" mass="48818">QRAQQRRAAGEIGRPQRQAAERLARQVGRRQPHALHPPGRVAHHQALQHVVHRLQRHAEPRDAIGRQLAAPLHLHQPAGGHHHGAHRQLLRQGGKRQGEQGRQQSQAAHIRAPERDRASNRGGAETVNPPPGHGLERQTEKDPGEGIPPDPLLPPVRAGRRWRPAADGRRRAPPPCRWGRPGAIAAREQRTVPAMHRRVLLAAALLPLRAPAARAQAEAGPTVFAAASLTDAMRALAEAWRAGGHAAPRFSFAASSALARQMEQGAAADLFASADEPWMDYVQQRGLIVAATRRSVLANRLALVAPADSRLAPLAITRQTDLLALAGQGGRIATGDPSNVPVGQYARAALGWMGQWERVAPRLARADNVRSALLLVERGEAPLGIVYATDAAASRGVRLLGHFPAESHPPVTYPFALARRAEGNAQARAFLDFITGEQAAPVYRRLGFTVPAP</sequence>
<dbReference type="GO" id="GO:0030288">
    <property type="term" value="C:outer membrane-bounded periplasmic space"/>
    <property type="evidence" value="ECO:0007669"/>
    <property type="project" value="TreeGrafter"/>
</dbReference>
<feature type="compositionally biased region" description="Basic and acidic residues" evidence="6">
    <location>
        <begin position="134"/>
        <end position="144"/>
    </location>
</feature>
<evidence type="ECO:0000256" key="5">
    <source>
        <dbReference type="ARBA" id="ARBA00062515"/>
    </source>
</evidence>
<feature type="region of interest" description="Disordered" evidence="6">
    <location>
        <begin position="1"/>
        <end position="39"/>
    </location>
</feature>
<accession>D5RN80</accession>
<evidence type="ECO:0000256" key="4">
    <source>
        <dbReference type="ARBA" id="ARBA00022729"/>
    </source>
</evidence>
<dbReference type="CDD" id="cd13536">
    <property type="entry name" value="PBP2_EcModA"/>
    <property type="match status" value="1"/>
</dbReference>
<dbReference type="GO" id="GO:0046872">
    <property type="term" value="F:metal ion binding"/>
    <property type="evidence" value="ECO:0007669"/>
    <property type="project" value="UniProtKB-KW"/>
</dbReference>
<dbReference type="NCBIfam" id="TIGR01256">
    <property type="entry name" value="modA"/>
    <property type="match status" value="1"/>
</dbReference>
<dbReference type="EMBL" id="ADVL01000435">
    <property type="protein sequence ID" value="EFH11237.1"/>
    <property type="molecule type" value="Genomic_DNA"/>
</dbReference>
<dbReference type="Proteomes" id="UP000005324">
    <property type="component" value="Unassembled WGS sequence"/>
</dbReference>
<evidence type="ECO:0000256" key="2">
    <source>
        <dbReference type="ARBA" id="ARBA00022505"/>
    </source>
</evidence>
<dbReference type="HOGENOM" id="CLU_603472_0_0_5"/>
<dbReference type="NCBIfam" id="NF007958">
    <property type="entry name" value="PRK10677.1"/>
    <property type="match status" value="1"/>
</dbReference>
<evidence type="ECO:0000256" key="6">
    <source>
        <dbReference type="SAM" id="MobiDB-lite"/>
    </source>
</evidence>
<dbReference type="SUPFAM" id="SSF53850">
    <property type="entry name" value="Periplasmic binding protein-like II"/>
    <property type="match status" value="1"/>
</dbReference>
<keyword evidence="4" id="KW-0732">Signal</keyword>
<name>D5RN80_9PROT</name>